<evidence type="ECO:0000256" key="4">
    <source>
        <dbReference type="ARBA" id="ARBA00022618"/>
    </source>
</evidence>
<keyword evidence="8" id="KW-0206">Cytoskeleton</keyword>
<evidence type="ECO:0000256" key="7">
    <source>
        <dbReference type="ARBA" id="ARBA00023054"/>
    </source>
</evidence>
<evidence type="ECO:0000313" key="11">
    <source>
        <dbReference type="Proteomes" id="UP000268162"/>
    </source>
</evidence>
<gene>
    <name evidence="10" type="ORF">BJ085DRAFT_28016</name>
</gene>
<dbReference type="GO" id="GO:0005874">
    <property type="term" value="C:microtubule"/>
    <property type="evidence" value="ECO:0007669"/>
    <property type="project" value="UniProtKB-KW"/>
</dbReference>
<evidence type="ECO:0000256" key="1">
    <source>
        <dbReference type="ARBA" id="ARBA00004186"/>
    </source>
</evidence>
<dbReference type="GO" id="GO:0070652">
    <property type="term" value="C:HAUS complex"/>
    <property type="evidence" value="ECO:0007669"/>
    <property type="project" value="InterPro"/>
</dbReference>
<dbReference type="PANTHER" id="PTHR31570">
    <property type="entry name" value="HAUS AUGMIN-LIKE COMPLEX SUBUNIT 1"/>
    <property type="match status" value="1"/>
</dbReference>
<comment type="subcellular location">
    <subcellularLocation>
        <location evidence="1">Cytoplasm</location>
        <location evidence="1">Cytoskeleton</location>
        <location evidence="1">Spindle</location>
    </subcellularLocation>
</comment>
<evidence type="ECO:0000256" key="8">
    <source>
        <dbReference type="ARBA" id="ARBA00023212"/>
    </source>
</evidence>
<keyword evidence="9" id="KW-0131">Cell cycle</keyword>
<keyword evidence="4" id="KW-0132">Cell division</keyword>
<keyword evidence="7" id="KW-0175">Coiled coil</keyword>
<dbReference type="GO" id="GO:0005829">
    <property type="term" value="C:cytosol"/>
    <property type="evidence" value="ECO:0007669"/>
    <property type="project" value="TreeGrafter"/>
</dbReference>
<evidence type="ECO:0000256" key="5">
    <source>
        <dbReference type="ARBA" id="ARBA00022701"/>
    </source>
</evidence>
<protein>
    <submittedName>
        <fullName evidence="10">Uncharacterized protein</fullName>
    </submittedName>
</protein>
<keyword evidence="3" id="KW-0963">Cytoplasm</keyword>
<dbReference type="InterPro" id="IPR026243">
    <property type="entry name" value="HAUS1"/>
</dbReference>
<evidence type="ECO:0000256" key="3">
    <source>
        <dbReference type="ARBA" id="ARBA00022490"/>
    </source>
</evidence>
<evidence type="ECO:0000256" key="9">
    <source>
        <dbReference type="ARBA" id="ARBA00023306"/>
    </source>
</evidence>
<evidence type="ECO:0000313" key="10">
    <source>
        <dbReference type="EMBL" id="RKP36772.1"/>
    </source>
</evidence>
<evidence type="ECO:0000256" key="6">
    <source>
        <dbReference type="ARBA" id="ARBA00022776"/>
    </source>
</evidence>
<reference evidence="11" key="1">
    <citation type="journal article" date="2018" name="Nat. Microbiol.">
        <title>Leveraging single-cell genomics to expand the fungal tree of life.</title>
        <authorList>
            <person name="Ahrendt S.R."/>
            <person name="Quandt C.A."/>
            <person name="Ciobanu D."/>
            <person name="Clum A."/>
            <person name="Salamov A."/>
            <person name="Andreopoulos B."/>
            <person name="Cheng J.F."/>
            <person name="Woyke T."/>
            <person name="Pelin A."/>
            <person name="Henrissat B."/>
            <person name="Reynolds N.K."/>
            <person name="Benny G.L."/>
            <person name="Smith M.E."/>
            <person name="James T.Y."/>
            <person name="Grigoriev I.V."/>
        </authorList>
    </citation>
    <scope>NUCLEOTIDE SEQUENCE [LARGE SCALE GENOMIC DNA]</scope>
    <source>
        <strain evidence="11">RSA 468</strain>
    </source>
</reference>
<organism evidence="10 11">
    <name type="scientific">Dimargaris cristalligena</name>
    <dbReference type="NCBI Taxonomy" id="215637"/>
    <lineage>
        <taxon>Eukaryota</taxon>
        <taxon>Fungi</taxon>
        <taxon>Fungi incertae sedis</taxon>
        <taxon>Zoopagomycota</taxon>
        <taxon>Kickxellomycotina</taxon>
        <taxon>Dimargaritomycetes</taxon>
        <taxon>Dimargaritales</taxon>
        <taxon>Dimargaritaceae</taxon>
        <taxon>Dimargaris</taxon>
    </lineage>
</organism>
<keyword evidence="6" id="KW-0498">Mitosis</keyword>
<name>A0A4P9ZVA9_9FUNG</name>
<dbReference type="GO" id="GO:0051301">
    <property type="term" value="P:cell division"/>
    <property type="evidence" value="ECO:0007669"/>
    <property type="project" value="UniProtKB-KW"/>
</dbReference>
<dbReference type="Proteomes" id="UP000268162">
    <property type="component" value="Unassembled WGS sequence"/>
</dbReference>
<proteinExistence type="inferred from homology"/>
<dbReference type="STRING" id="215637.A0A4P9ZVA9"/>
<keyword evidence="11" id="KW-1185">Reference proteome</keyword>
<sequence length="338" mass="38171">MVMQVLVFECTAGCHFNHWSEALEWLSTALACASTSSGAGSLATDPTRLITPQVEKTPETLALLQYLRRQVEQRERTGPVVGRAQDRLRAEYQGTYELYSRTLQRLGVPWESLPDSLQLTLEALADIAGILQLRDCHASSYQGALFDLANQQRQTQLELNRIERQQRRVTHHKRAARQQLSVIRSTIRDSSAVKPAEEQKMREWRHNAQLLAQKGEEYRDRADHLINQYNSLGVETKRLDYATLKTTDRHVDELSKSLAQKSSKLESYMALPPVRFDLGHHRAYRSEHGPQVAPGGQGRATFGPEYPKQAHVSTINSTLGKSSSYFGPIRPGLRCLAL</sequence>
<dbReference type="GO" id="GO:0005819">
    <property type="term" value="C:spindle"/>
    <property type="evidence" value="ECO:0007669"/>
    <property type="project" value="UniProtKB-SubCell"/>
</dbReference>
<dbReference type="GO" id="GO:0051225">
    <property type="term" value="P:spindle assembly"/>
    <property type="evidence" value="ECO:0007669"/>
    <property type="project" value="InterPro"/>
</dbReference>
<accession>A0A4P9ZVA9</accession>
<keyword evidence="5" id="KW-0493">Microtubule</keyword>
<dbReference type="EMBL" id="ML002597">
    <property type="protein sequence ID" value="RKP36772.1"/>
    <property type="molecule type" value="Genomic_DNA"/>
</dbReference>
<comment type="similarity">
    <text evidence="2">Belongs to the HAUS1 family.</text>
</comment>
<dbReference type="Pfam" id="PF25762">
    <property type="entry name" value="HAUS1"/>
    <property type="match status" value="1"/>
</dbReference>
<evidence type="ECO:0000256" key="2">
    <source>
        <dbReference type="ARBA" id="ARBA00005479"/>
    </source>
</evidence>
<dbReference type="AlphaFoldDB" id="A0A4P9ZVA9"/>
<dbReference type="PANTHER" id="PTHR31570:SF1">
    <property type="entry name" value="HAUS AUGMIN-LIKE COMPLEX SUBUNIT 1"/>
    <property type="match status" value="1"/>
</dbReference>